<dbReference type="Pfam" id="PF02518">
    <property type="entry name" value="HATPase_c"/>
    <property type="match status" value="1"/>
</dbReference>
<keyword evidence="3" id="KW-0597">Phosphoprotein</keyword>
<dbReference type="SUPFAM" id="SSF55874">
    <property type="entry name" value="ATPase domain of HSP90 chaperone/DNA topoisomerase II/histidine kinase"/>
    <property type="match status" value="1"/>
</dbReference>
<sequence length="682" mass="74695">MEKKKPLKKVTPVVILMIGAAFFVLAGLIILSHIDNKYTAKTEMVQEHVTLLPADGAAFLVDGWELYPDRLLTPNDFSDSSPSPRYTVWAGEYPNLSLFHTDGNLYGTATYRLRIKGAGMAALYLQEPLCAARVFVDGQDLGGPGEVGAVGKMDGTEIESGHAGGYRPLIRDTIYFFPVDGEAELIIQTANYSHYYGGLWFPPAIGSVDSVVHMAASRMVFYGIFCFSSLALALFCVVLWFGQKGQRDPAAFWFGLLCLTFALRVCYPFLRLWGVPFVRPLYALEDAAALCGVYCAVRISIYLFLPDSEHQRLNRRIPYAAAALSLGMCGVGILVPLLVLPSFPGFMLWYGPLISGYQILAAFFLIAAAACGCVLGKPYARPALMAVTANGVCLLYGAVTVGRFEPAVGGWPEEYGAFCMVFSFAALMISRSRTMAAENLRLTEHLQEEVDEKTRHLTKLLEERGQLMAELGHDMKSPLTALSNMAQIIRLNDIMLDADTREKMQGIEDKCSVLADRLESIQELASEAGALPQMEPLFLNRFLADFYRSNQPVVELTGPDFLCELTPLPCTVRADGRKLTRALENLVFNAGEFTPPDGKIVLSLERDQNFALICVADTGCGIPGAAIPRVFDRFYTTRAEAGGQGLGLSITRTIVLEHGGEISVESTVGEGSIFRIRLPLIL</sequence>
<protein>
    <recommendedName>
        <fullName evidence="2">histidine kinase</fullName>
        <ecNumber evidence="2">2.7.13.3</ecNumber>
    </recommendedName>
</protein>
<evidence type="ECO:0000256" key="6">
    <source>
        <dbReference type="ARBA" id="ARBA00023012"/>
    </source>
</evidence>
<organism evidence="9 10">
    <name type="scientific">Hungatella hominis</name>
    <dbReference type="NCBI Taxonomy" id="2763050"/>
    <lineage>
        <taxon>Bacteria</taxon>
        <taxon>Bacillati</taxon>
        <taxon>Bacillota</taxon>
        <taxon>Clostridia</taxon>
        <taxon>Lachnospirales</taxon>
        <taxon>Lachnospiraceae</taxon>
        <taxon>Hungatella</taxon>
    </lineage>
</organism>
<dbReference type="PANTHER" id="PTHR43711:SF1">
    <property type="entry name" value="HISTIDINE KINASE 1"/>
    <property type="match status" value="1"/>
</dbReference>
<reference evidence="9 10" key="1">
    <citation type="submission" date="2020-08" db="EMBL/GenBank/DDBJ databases">
        <title>Genome public.</title>
        <authorList>
            <person name="Liu C."/>
            <person name="Sun Q."/>
        </authorList>
    </citation>
    <scope>NUCLEOTIDE SEQUENCE [LARGE SCALE GENOMIC DNA]</scope>
    <source>
        <strain evidence="9 10">NSJ-66</strain>
    </source>
</reference>
<dbReference type="SMART" id="SM00387">
    <property type="entry name" value="HATPase_c"/>
    <property type="match status" value="1"/>
</dbReference>
<keyword evidence="7" id="KW-1133">Transmembrane helix</keyword>
<gene>
    <name evidence="9" type="ORF">H8S75_13380</name>
</gene>
<feature type="transmembrane region" description="Helical" evidence="7">
    <location>
        <begin position="219"/>
        <end position="241"/>
    </location>
</feature>
<keyword evidence="7" id="KW-0812">Transmembrane</keyword>
<proteinExistence type="predicted"/>
<feature type="transmembrane region" description="Helical" evidence="7">
    <location>
        <begin position="359"/>
        <end position="376"/>
    </location>
</feature>
<dbReference type="SUPFAM" id="SSF47384">
    <property type="entry name" value="Homodimeric domain of signal transducing histidine kinase"/>
    <property type="match status" value="1"/>
</dbReference>
<feature type="domain" description="Histidine kinase" evidence="8">
    <location>
        <begin position="470"/>
        <end position="682"/>
    </location>
</feature>
<evidence type="ECO:0000313" key="10">
    <source>
        <dbReference type="Proteomes" id="UP000634672"/>
    </source>
</evidence>
<keyword evidence="5 9" id="KW-0418">Kinase</keyword>
<dbReference type="Gene3D" id="1.10.287.130">
    <property type="match status" value="1"/>
</dbReference>
<comment type="catalytic activity">
    <reaction evidence="1">
        <text>ATP + protein L-histidine = ADP + protein N-phospho-L-histidine.</text>
        <dbReference type="EC" id="2.7.13.3"/>
    </reaction>
</comment>
<dbReference type="CDD" id="cd00075">
    <property type="entry name" value="HATPase"/>
    <property type="match status" value="1"/>
</dbReference>
<dbReference type="RefSeq" id="WP_187022052.1">
    <property type="nucleotide sequence ID" value="NZ_JACOPB010000005.1"/>
</dbReference>
<dbReference type="PANTHER" id="PTHR43711">
    <property type="entry name" value="TWO-COMPONENT HISTIDINE KINASE"/>
    <property type="match status" value="1"/>
</dbReference>
<feature type="transmembrane region" description="Helical" evidence="7">
    <location>
        <begin position="12"/>
        <end position="34"/>
    </location>
</feature>
<evidence type="ECO:0000313" key="9">
    <source>
        <dbReference type="EMBL" id="MBC5708946.1"/>
    </source>
</evidence>
<dbReference type="Gene3D" id="3.30.565.10">
    <property type="entry name" value="Histidine kinase-like ATPase, C-terminal domain"/>
    <property type="match status" value="1"/>
</dbReference>
<evidence type="ECO:0000256" key="2">
    <source>
        <dbReference type="ARBA" id="ARBA00012438"/>
    </source>
</evidence>
<evidence type="ECO:0000259" key="8">
    <source>
        <dbReference type="PROSITE" id="PS50109"/>
    </source>
</evidence>
<dbReference type="InterPro" id="IPR003661">
    <property type="entry name" value="HisK_dim/P_dom"/>
</dbReference>
<dbReference type="InterPro" id="IPR050736">
    <property type="entry name" value="Sensor_HK_Regulatory"/>
</dbReference>
<feature type="transmembrane region" description="Helical" evidence="7">
    <location>
        <begin position="250"/>
        <end position="270"/>
    </location>
</feature>
<dbReference type="InterPro" id="IPR004358">
    <property type="entry name" value="Sig_transdc_His_kin-like_C"/>
</dbReference>
<dbReference type="EMBL" id="JACOPB010000005">
    <property type="protein sequence ID" value="MBC5708946.1"/>
    <property type="molecule type" value="Genomic_DNA"/>
</dbReference>
<dbReference type="CDD" id="cd00082">
    <property type="entry name" value="HisKA"/>
    <property type="match status" value="1"/>
</dbReference>
<evidence type="ECO:0000256" key="5">
    <source>
        <dbReference type="ARBA" id="ARBA00022777"/>
    </source>
</evidence>
<dbReference type="EC" id="2.7.13.3" evidence="2"/>
<dbReference type="Proteomes" id="UP000634672">
    <property type="component" value="Unassembled WGS sequence"/>
</dbReference>
<dbReference type="InterPro" id="IPR036890">
    <property type="entry name" value="HATPase_C_sf"/>
</dbReference>
<dbReference type="PROSITE" id="PS50109">
    <property type="entry name" value="HIS_KIN"/>
    <property type="match status" value="1"/>
</dbReference>
<feature type="transmembrane region" description="Helical" evidence="7">
    <location>
        <begin position="317"/>
        <end position="339"/>
    </location>
</feature>
<evidence type="ECO:0000256" key="1">
    <source>
        <dbReference type="ARBA" id="ARBA00000085"/>
    </source>
</evidence>
<dbReference type="InterPro" id="IPR003594">
    <property type="entry name" value="HATPase_dom"/>
</dbReference>
<keyword evidence="10" id="KW-1185">Reference proteome</keyword>
<keyword evidence="4" id="KW-0808">Transferase</keyword>
<evidence type="ECO:0000256" key="3">
    <source>
        <dbReference type="ARBA" id="ARBA00022553"/>
    </source>
</evidence>
<feature type="transmembrane region" description="Helical" evidence="7">
    <location>
        <begin position="282"/>
        <end position="305"/>
    </location>
</feature>
<evidence type="ECO:0000256" key="7">
    <source>
        <dbReference type="SAM" id="Phobius"/>
    </source>
</evidence>
<keyword evidence="6" id="KW-0902">Two-component regulatory system</keyword>
<feature type="transmembrane region" description="Helical" evidence="7">
    <location>
        <begin position="383"/>
        <end position="403"/>
    </location>
</feature>
<keyword evidence="7" id="KW-0472">Membrane</keyword>
<dbReference type="GO" id="GO:0016301">
    <property type="term" value="F:kinase activity"/>
    <property type="evidence" value="ECO:0007669"/>
    <property type="project" value="UniProtKB-KW"/>
</dbReference>
<accession>A0ABR7H6V9</accession>
<evidence type="ECO:0000256" key="4">
    <source>
        <dbReference type="ARBA" id="ARBA00022679"/>
    </source>
</evidence>
<name>A0ABR7H6V9_9FIRM</name>
<dbReference type="InterPro" id="IPR036097">
    <property type="entry name" value="HisK_dim/P_sf"/>
</dbReference>
<dbReference type="PRINTS" id="PR00344">
    <property type="entry name" value="BCTRLSENSOR"/>
</dbReference>
<comment type="caution">
    <text evidence="9">The sequence shown here is derived from an EMBL/GenBank/DDBJ whole genome shotgun (WGS) entry which is preliminary data.</text>
</comment>
<dbReference type="InterPro" id="IPR005467">
    <property type="entry name" value="His_kinase_dom"/>
</dbReference>